<reference evidence="1" key="1">
    <citation type="submission" date="2020-11" db="EMBL/GenBank/DDBJ databases">
        <authorList>
            <consortium name="DOE Joint Genome Institute"/>
            <person name="Ahrendt S."/>
            <person name="Riley R."/>
            <person name="Andreopoulos W."/>
            <person name="Labutti K."/>
            <person name="Pangilinan J."/>
            <person name="Ruiz-Duenas F.J."/>
            <person name="Barrasa J.M."/>
            <person name="Sanchez-Garcia M."/>
            <person name="Camarero S."/>
            <person name="Miyauchi S."/>
            <person name="Serrano A."/>
            <person name="Linde D."/>
            <person name="Babiker R."/>
            <person name="Drula E."/>
            <person name="Ayuso-Fernandez I."/>
            <person name="Pacheco R."/>
            <person name="Padilla G."/>
            <person name="Ferreira P."/>
            <person name="Barriuso J."/>
            <person name="Kellner H."/>
            <person name="Castanera R."/>
            <person name="Alfaro M."/>
            <person name="Ramirez L."/>
            <person name="Pisabarro A.G."/>
            <person name="Kuo A."/>
            <person name="Tritt A."/>
            <person name="Lipzen A."/>
            <person name="He G."/>
            <person name="Yan M."/>
            <person name="Ng V."/>
            <person name="Cullen D."/>
            <person name="Martin F."/>
            <person name="Rosso M.-N."/>
            <person name="Henrissat B."/>
            <person name="Hibbett D."/>
            <person name="Martinez A.T."/>
            <person name="Grigoriev I.V."/>
        </authorList>
    </citation>
    <scope>NUCLEOTIDE SEQUENCE</scope>
    <source>
        <strain evidence="1">ATCC 90797</strain>
    </source>
</reference>
<evidence type="ECO:0000313" key="1">
    <source>
        <dbReference type="EMBL" id="KAF9488373.1"/>
    </source>
</evidence>
<accession>A0A9P5ZHW2</accession>
<keyword evidence="2" id="KW-1185">Reference proteome</keyword>
<comment type="caution">
    <text evidence="1">The sequence shown here is derived from an EMBL/GenBank/DDBJ whole genome shotgun (WGS) entry which is preliminary data.</text>
</comment>
<name>A0A9P5ZHW2_PLEER</name>
<evidence type="ECO:0000313" key="2">
    <source>
        <dbReference type="Proteomes" id="UP000807025"/>
    </source>
</evidence>
<dbReference type="EMBL" id="MU154716">
    <property type="protein sequence ID" value="KAF9488373.1"/>
    <property type="molecule type" value="Genomic_DNA"/>
</dbReference>
<proteinExistence type="predicted"/>
<sequence>MPLISCNDPEGARFSVVGKTGRCEVVIDRAGRPNFGFVVNDDNEAAQVEEMMSRMSLRRCNPNVTVVVSSDEEDELAQCVTPPVTPVHNCTKKTSSPAQQGTAAASSFANQPHASVFAPPSLAHLYFPATPGNTPATTISSPSSLGPLSPLIFADAPVPDMIPAHPTAPSYIGIGPFNPDAWGVPLLWSRCYAAPWLPTPKCGKKWHVVRIVSLEKIVVMVKLAMRAFGISPQLWSTGAKAQSVDRAIPSPISSYCI</sequence>
<dbReference type="AlphaFoldDB" id="A0A9P5ZHW2"/>
<gene>
    <name evidence="1" type="ORF">BDN71DRAFT_1513110</name>
</gene>
<organism evidence="1 2">
    <name type="scientific">Pleurotus eryngii</name>
    <name type="common">Boletus of the steppes</name>
    <dbReference type="NCBI Taxonomy" id="5323"/>
    <lineage>
        <taxon>Eukaryota</taxon>
        <taxon>Fungi</taxon>
        <taxon>Dikarya</taxon>
        <taxon>Basidiomycota</taxon>
        <taxon>Agaricomycotina</taxon>
        <taxon>Agaricomycetes</taxon>
        <taxon>Agaricomycetidae</taxon>
        <taxon>Agaricales</taxon>
        <taxon>Pleurotineae</taxon>
        <taxon>Pleurotaceae</taxon>
        <taxon>Pleurotus</taxon>
    </lineage>
</organism>
<dbReference type="Proteomes" id="UP000807025">
    <property type="component" value="Unassembled WGS sequence"/>
</dbReference>
<protein>
    <submittedName>
        <fullName evidence="1">Uncharacterized protein</fullName>
    </submittedName>
</protein>